<feature type="transmembrane region" description="Helical" evidence="1">
    <location>
        <begin position="7"/>
        <end position="25"/>
    </location>
</feature>
<evidence type="ECO:0000256" key="1">
    <source>
        <dbReference type="SAM" id="Phobius"/>
    </source>
</evidence>
<keyword evidence="1" id="KW-1133">Transmembrane helix</keyword>
<proteinExistence type="predicted"/>
<comment type="caution">
    <text evidence="2">The sequence shown here is derived from an EMBL/GenBank/DDBJ whole genome shotgun (WGS) entry which is preliminary data.</text>
</comment>
<organism evidence="2 3">
    <name type="scientific">Sutcliffiella horikoshii</name>
    <dbReference type="NCBI Taxonomy" id="79883"/>
    <lineage>
        <taxon>Bacteria</taxon>
        <taxon>Bacillati</taxon>
        <taxon>Bacillota</taxon>
        <taxon>Bacilli</taxon>
        <taxon>Bacillales</taxon>
        <taxon>Bacillaceae</taxon>
        <taxon>Sutcliffiella</taxon>
    </lineage>
</organism>
<gene>
    <name evidence="2" type="ORF">FZC76_14580</name>
</gene>
<sequence length="169" mass="19702">MLNKRMIISLSVLIFPWLTVPFIGVKSFVRFLPVATFANLVISIFTIIANRKKWFKNNNPLFSNAPIDLTYILGAHFIGTLWIFKLTYGSFRKFLITNIVLDWINIFLFGGFLKKVGIFKLKRMSPSMYWCITVILAVVLYGYQYIIEKVIRQTNSKPPLHVVQSEQRF</sequence>
<feature type="transmembrane region" description="Helical" evidence="1">
    <location>
        <begin position="31"/>
        <end position="49"/>
    </location>
</feature>
<keyword evidence="1" id="KW-0472">Membrane</keyword>
<feature type="transmembrane region" description="Helical" evidence="1">
    <location>
        <begin position="94"/>
        <end position="116"/>
    </location>
</feature>
<dbReference type="Proteomes" id="UP000322524">
    <property type="component" value="Unassembled WGS sequence"/>
</dbReference>
<dbReference type="STRING" id="79883.GCA_001636495_00067"/>
<evidence type="ECO:0000313" key="3">
    <source>
        <dbReference type="Proteomes" id="UP000322524"/>
    </source>
</evidence>
<dbReference type="EMBL" id="VTEV01000005">
    <property type="protein sequence ID" value="TYS67784.1"/>
    <property type="molecule type" value="Genomic_DNA"/>
</dbReference>
<protein>
    <submittedName>
        <fullName evidence="2">Uncharacterized protein</fullName>
    </submittedName>
</protein>
<evidence type="ECO:0000313" key="2">
    <source>
        <dbReference type="EMBL" id="TYS67784.1"/>
    </source>
</evidence>
<feature type="transmembrane region" description="Helical" evidence="1">
    <location>
        <begin position="69"/>
        <end position="88"/>
    </location>
</feature>
<dbReference type="RefSeq" id="WP_148988893.1">
    <property type="nucleotide sequence ID" value="NZ_VTEV01000005.1"/>
</dbReference>
<feature type="transmembrane region" description="Helical" evidence="1">
    <location>
        <begin position="128"/>
        <end position="147"/>
    </location>
</feature>
<reference evidence="2 3" key="1">
    <citation type="submission" date="2019-08" db="EMBL/GenBank/DDBJ databases">
        <title>Bacillus genomes from the desert of Cuatro Cienegas, Coahuila.</title>
        <authorList>
            <person name="Olmedo-Alvarez G."/>
        </authorList>
    </citation>
    <scope>NUCLEOTIDE SEQUENCE [LARGE SCALE GENOMIC DNA]</scope>
    <source>
        <strain evidence="2 3">CH28_1T</strain>
    </source>
</reference>
<keyword evidence="1" id="KW-0812">Transmembrane</keyword>
<accession>A0A5D4T0K5</accession>
<dbReference type="OrthoDB" id="1683771at2"/>
<dbReference type="AlphaFoldDB" id="A0A5D4T0K5"/>
<name>A0A5D4T0K5_9BACI</name>